<feature type="transmembrane region" description="Helical" evidence="6">
    <location>
        <begin position="397"/>
        <end position="416"/>
    </location>
</feature>
<dbReference type="InterPro" id="IPR050189">
    <property type="entry name" value="MFS_Efflux_Transporters"/>
</dbReference>
<dbReference type="EMBL" id="ATGG01000017">
    <property type="protein sequence ID" value="EPF80324.1"/>
    <property type="molecule type" value="Genomic_DNA"/>
</dbReference>
<dbReference type="PANTHER" id="PTHR43124:SF3">
    <property type="entry name" value="CHLORAMPHENICOL EFFLUX PUMP RV0191"/>
    <property type="match status" value="1"/>
</dbReference>
<feature type="transmembrane region" description="Helical" evidence="6">
    <location>
        <begin position="50"/>
        <end position="72"/>
    </location>
</feature>
<evidence type="ECO:0000256" key="2">
    <source>
        <dbReference type="ARBA" id="ARBA00022475"/>
    </source>
</evidence>
<feature type="transmembrane region" description="Helical" evidence="6">
    <location>
        <begin position="205"/>
        <end position="227"/>
    </location>
</feature>
<organism evidence="8 9">
    <name type="scientific">Acinetobacter gyllenbergii CIP 110306 = MTCC 11365</name>
    <dbReference type="NCBI Taxonomy" id="1217657"/>
    <lineage>
        <taxon>Bacteria</taxon>
        <taxon>Pseudomonadati</taxon>
        <taxon>Pseudomonadota</taxon>
        <taxon>Gammaproteobacteria</taxon>
        <taxon>Moraxellales</taxon>
        <taxon>Moraxellaceae</taxon>
        <taxon>Acinetobacter</taxon>
    </lineage>
</organism>
<dbReference type="InterPro" id="IPR020846">
    <property type="entry name" value="MFS_dom"/>
</dbReference>
<protein>
    <recommendedName>
        <fullName evidence="7">Major facilitator superfamily (MFS) profile domain-containing protein</fullName>
    </recommendedName>
</protein>
<name>A0A829HHH3_9GAMM</name>
<keyword evidence="3 6" id="KW-0812">Transmembrane</keyword>
<keyword evidence="9" id="KW-1185">Reference proteome</keyword>
<dbReference type="GO" id="GO:0022857">
    <property type="term" value="F:transmembrane transporter activity"/>
    <property type="evidence" value="ECO:0007669"/>
    <property type="project" value="InterPro"/>
</dbReference>
<feature type="transmembrane region" description="Helical" evidence="6">
    <location>
        <begin position="338"/>
        <end position="359"/>
    </location>
</feature>
<dbReference type="PROSITE" id="PS50850">
    <property type="entry name" value="MFS"/>
    <property type="match status" value="1"/>
</dbReference>
<dbReference type="Gene3D" id="1.20.1250.20">
    <property type="entry name" value="MFS general substrate transporter like domains"/>
    <property type="match status" value="1"/>
</dbReference>
<proteinExistence type="predicted"/>
<feature type="transmembrane region" description="Helical" evidence="6">
    <location>
        <begin position="84"/>
        <end position="106"/>
    </location>
</feature>
<feature type="transmembrane region" description="Helical" evidence="6">
    <location>
        <begin position="309"/>
        <end position="332"/>
    </location>
</feature>
<feature type="transmembrane region" description="Helical" evidence="6">
    <location>
        <begin position="173"/>
        <end position="199"/>
    </location>
</feature>
<evidence type="ECO:0000256" key="4">
    <source>
        <dbReference type="ARBA" id="ARBA00022989"/>
    </source>
</evidence>
<dbReference type="PANTHER" id="PTHR43124">
    <property type="entry name" value="PURINE EFFLUX PUMP PBUE"/>
    <property type="match status" value="1"/>
</dbReference>
<keyword evidence="2" id="KW-1003">Cell membrane</keyword>
<comment type="subcellular location">
    <subcellularLocation>
        <location evidence="1">Cell membrane</location>
        <topology evidence="1">Multi-pass membrane protein</topology>
    </subcellularLocation>
</comment>
<feature type="domain" description="Major facilitator superfamily (MFS) profile" evidence="7">
    <location>
        <begin position="49"/>
        <end position="420"/>
    </location>
</feature>
<reference evidence="8 9" key="1">
    <citation type="submission" date="2013-06" db="EMBL/GenBank/DDBJ databases">
        <title>The Genome Sequence of Acinetobacter gyllenbergii CIP 110306.</title>
        <authorList>
            <consortium name="The Broad Institute Genome Sequencing Platform"/>
            <consortium name="The Broad Institute Genome Sequencing Center for Infectious Disease"/>
            <person name="Cerqueira G."/>
            <person name="Feldgarden M."/>
            <person name="Courvalin P."/>
            <person name="Perichon B."/>
            <person name="Grillot-Courvalin C."/>
            <person name="Clermont D."/>
            <person name="Rocha E."/>
            <person name="Yoon E.-J."/>
            <person name="Nemec A."/>
            <person name="Young S.K."/>
            <person name="Zeng Q."/>
            <person name="Gargeya S."/>
            <person name="Fitzgerald M."/>
            <person name="Abouelleil A."/>
            <person name="Alvarado L."/>
            <person name="Berlin A.M."/>
            <person name="Chapman S.B."/>
            <person name="Dewar J."/>
            <person name="Goldberg J."/>
            <person name="Griggs A."/>
            <person name="Gujja S."/>
            <person name="Hansen M."/>
            <person name="Howarth C."/>
            <person name="Imamovic A."/>
            <person name="Larimer J."/>
            <person name="McCowan C."/>
            <person name="Murphy C."/>
            <person name="Pearson M."/>
            <person name="Priest M."/>
            <person name="Roberts A."/>
            <person name="Saif S."/>
            <person name="Shea T."/>
            <person name="Sykes S."/>
            <person name="Wortman J."/>
            <person name="Nusbaum C."/>
            <person name="Birren B."/>
        </authorList>
    </citation>
    <scope>NUCLEOTIDE SEQUENCE [LARGE SCALE GENOMIC DNA]</scope>
    <source>
        <strain evidence="8 9">CIP 110306</strain>
    </source>
</reference>
<evidence type="ECO:0000256" key="1">
    <source>
        <dbReference type="ARBA" id="ARBA00004651"/>
    </source>
</evidence>
<dbReference type="CDD" id="cd17324">
    <property type="entry name" value="MFS_NepI_like"/>
    <property type="match status" value="1"/>
</dbReference>
<dbReference type="Proteomes" id="UP000014523">
    <property type="component" value="Unassembled WGS sequence"/>
</dbReference>
<feature type="transmembrane region" description="Helical" evidence="6">
    <location>
        <begin position="248"/>
        <end position="276"/>
    </location>
</feature>
<dbReference type="InterPro" id="IPR036259">
    <property type="entry name" value="MFS_trans_sf"/>
</dbReference>
<evidence type="ECO:0000256" key="3">
    <source>
        <dbReference type="ARBA" id="ARBA00022692"/>
    </source>
</evidence>
<feature type="transmembrane region" description="Helical" evidence="6">
    <location>
        <begin position="371"/>
        <end position="391"/>
    </location>
</feature>
<evidence type="ECO:0000256" key="5">
    <source>
        <dbReference type="ARBA" id="ARBA00023136"/>
    </source>
</evidence>
<accession>A0A829HHH3</accession>
<gene>
    <name evidence="8" type="ORF">F957_02401</name>
</gene>
<evidence type="ECO:0000313" key="8">
    <source>
        <dbReference type="EMBL" id="EPF80324.1"/>
    </source>
</evidence>
<keyword evidence="4 6" id="KW-1133">Transmembrane helix</keyword>
<feature type="transmembrane region" description="Helical" evidence="6">
    <location>
        <begin position="282"/>
        <end position="302"/>
    </location>
</feature>
<dbReference type="InterPro" id="IPR011701">
    <property type="entry name" value="MFS"/>
</dbReference>
<evidence type="ECO:0000313" key="9">
    <source>
        <dbReference type="Proteomes" id="UP000014523"/>
    </source>
</evidence>
<keyword evidence="5 6" id="KW-0472">Membrane</keyword>
<feature type="transmembrane region" description="Helical" evidence="6">
    <location>
        <begin position="115"/>
        <end position="134"/>
    </location>
</feature>
<dbReference type="Pfam" id="PF07690">
    <property type="entry name" value="MFS_1"/>
    <property type="match status" value="1"/>
</dbReference>
<feature type="transmembrane region" description="Helical" evidence="6">
    <location>
        <begin position="140"/>
        <end position="161"/>
    </location>
</feature>
<dbReference type="SUPFAM" id="SSF103473">
    <property type="entry name" value="MFS general substrate transporter"/>
    <property type="match status" value="1"/>
</dbReference>
<feature type="transmembrane region" description="Helical" evidence="6">
    <location>
        <begin position="6"/>
        <end position="29"/>
    </location>
</feature>
<dbReference type="GO" id="GO:0005886">
    <property type="term" value="C:plasma membrane"/>
    <property type="evidence" value="ECO:0007669"/>
    <property type="project" value="UniProtKB-SubCell"/>
</dbReference>
<evidence type="ECO:0000256" key="6">
    <source>
        <dbReference type="SAM" id="Phobius"/>
    </source>
</evidence>
<dbReference type="AlphaFoldDB" id="A0A829HHH3"/>
<sequence>MGVGFYLFYFGTIIPLFGSYMKNPSTIYANKSIQTLATQKAEEQFPIWKLLVFSLIGFITIMTETMPVGLLLQISHDLQISKLWAGQLVSFYALGSVCAAIPVIALTKHWDRRRLLLFTLGSLCVFNGLAAVSTHYIFTLFVRFCAGMAAGVIWGVFVSYVRYLVAPHLQGRALAVAGIGQPLALCFGVPLGTFLGTLFDWRSVFWLMSILALVLVIWVRLFIPCFIVNATQQKLAFGLTLKMKGVRLILLILLIWVLAHNILYTYISLYLIAVGLGEHIDAMLLIFGLAAIVGIFVTGHFIDQYLRHLTLLSLVIFAFSALCFGIFMNSLWMVCVAVIAWGISFGGAPILLQTALADIAQAQTDAAQSMLVTIFNIAVAGGGIVGGLFFARWGIQSFAWSALILSFIALILVYRAKDHGFGVGHRA</sequence>
<comment type="caution">
    <text evidence="8">The sequence shown here is derived from an EMBL/GenBank/DDBJ whole genome shotgun (WGS) entry which is preliminary data.</text>
</comment>
<evidence type="ECO:0000259" key="7">
    <source>
        <dbReference type="PROSITE" id="PS50850"/>
    </source>
</evidence>